<dbReference type="Pfam" id="PF24998">
    <property type="entry name" value="DUF7778"/>
    <property type="match status" value="1"/>
</dbReference>
<dbReference type="KEGG" id="crq:GCK72_003413"/>
<dbReference type="PANTHER" id="PTHR36947">
    <property type="entry name" value="PROTEIN CBG04364"/>
    <property type="match status" value="1"/>
</dbReference>
<dbReference type="OrthoDB" id="5792480at2759"/>
<feature type="domain" description="DUF7778" evidence="1">
    <location>
        <begin position="26"/>
        <end position="150"/>
    </location>
</feature>
<proteinExistence type="predicted"/>
<keyword evidence="3" id="KW-1185">Reference proteome</keyword>
<dbReference type="RefSeq" id="XP_003097338.2">
    <property type="nucleotide sequence ID" value="XM_003097290.2"/>
</dbReference>
<name>E3N2M9_CAERE</name>
<evidence type="ECO:0000313" key="2">
    <source>
        <dbReference type="EMBL" id="EFO84262.1"/>
    </source>
</evidence>
<dbReference type="InParanoid" id="E3N2M9"/>
<dbReference type="PANTHER" id="PTHR36947:SF10">
    <property type="entry name" value="PH DOMAIN-CONTAINING PROTEIN"/>
    <property type="match status" value="1"/>
</dbReference>
<protein>
    <recommendedName>
        <fullName evidence="1">DUF7778 domain-containing protein</fullName>
    </recommendedName>
</protein>
<sequence length="308" mass="35711">MSASNQKAHGSTARTATLHVATRLNKFIPLPPRPKFRLNNLLQRGNVLCFIRSKSSHFLAPDSISQLKMRYLNVTTNGYLIIYEDNSRGLVVDLRQAINVFCNADRFVQKSKKVNYLRCHIKIRLARGNIHLFVREEDVHKWTCAIMRASSSMIQKPLNSEDDVLMTAIEAEDSGDFEEMSTTSSCYSEEPLYSDDDDEQEEVSEEMETVIEKSIQNPPLTSVRSLCEKMEKDLKLKPKEQVLAEQLQKQRLHSQEDVKKEESFTSEVYCNIPNETIIVLKPTDESERKEEEMEVEREEKWWTRSLRC</sequence>
<organism evidence="3">
    <name type="scientific">Caenorhabditis remanei</name>
    <name type="common">Caenorhabditis vulgaris</name>
    <dbReference type="NCBI Taxonomy" id="31234"/>
    <lineage>
        <taxon>Eukaryota</taxon>
        <taxon>Metazoa</taxon>
        <taxon>Ecdysozoa</taxon>
        <taxon>Nematoda</taxon>
        <taxon>Chromadorea</taxon>
        <taxon>Rhabditida</taxon>
        <taxon>Rhabditina</taxon>
        <taxon>Rhabditomorpha</taxon>
        <taxon>Rhabditoidea</taxon>
        <taxon>Rhabditidae</taxon>
        <taxon>Peloderinae</taxon>
        <taxon>Caenorhabditis</taxon>
    </lineage>
</organism>
<dbReference type="EMBL" id="DS268514">
    <property type="protein sequence ID" value="EFO84262.1"/>
    <property type="molecule type" value="Genomic_DNA"/>
</dbReference>
<reference evidence="2" key="1">
    <citation type="submission" date="2007-07" db="EMBL/GenBank/DDBJ databases">
        <title>PCAP assembly of the Caenorhabditis remanei genome.</title>
        <authorList>
            <consortium name="The Caenorhabditis remanei Sequencing Consortium"/>
            <person name="Wilson R.K."/>
        </authorList>
    </citation>
    <scope>NUCLEOTIDE SEQUENCE [LARGE SCALE GENOMIC DNA]</scope>
    <source>
        <strain evidence="2">PB4641</strain>
    </source>
</reference>
<dbReference type="FunCoup" id="E3N2M9">
    <property type="interactions" value="403"/>
</dbReference>
<dbReference type="GeneID" id="9806932"/>
<dbReference type="CTD" id="9806932"/>
<evidence type="ECO:0000259" key="1">
    <source>
        <dbReference type="Pfam" id="PF24998"/>
    </source>
</evidence>
<dbReference type="Proteomes" id="UP000008281">
    <property type="component" value="Unassembled WGS sequence"/>
</dbReference>
<evidence type="ECO:0000313" key="3">
    <source>
        <dbReference type="Proteomes" id="UP000008281"/>
    </source>
</evidence>
<dbReference type="InterPro" id="IPR056680">
    <property type="entry name" value="DUF7778"/>
</dbReference>
<gene>
    <name evidence="2" type="ORF">CRE_15594</name>
</gene>
<dbReference type="eggNOG" id="ENOG502R7BM">
    <property type="taxonomic scope" value="Eukaryota"/>
</dbReference>
<accession>E3N2M9</accession>
<dbReference type="STRING" id="31234.E3N2M9"/>
<dbReference type="HOGENOM" id="CLU_056995_0_0_1"/>
<dbReference type="OMA" id="TCAIMRA"/>
<dbReference type="AlphaFoldDB" id="E3N2M9"/>